<feature type="binding site" evidence="9">
    <location>
        <begin position="115"/>
        <end position="116"/>
    </location>
    <ligand>
        <name>pyridoxal 5'-phosphate</name>
        <dbReference type="ChEBI" id="CHEBI:597326"/>
    </ligand>
</feature>
<keyword evidence="3 9" id="KW-0032">Aminotransferase</keyword>
<feature type="binding site" evidence="9">
    <location>
        <position position="274"/>
    </location>
    <ligand>
        <name>substrate</name>
    </ligand>
</feature>
<evidence type="ECO:0000256" key="1">
    <source>
        <dbReference type="ARBA" id="ARBA00001933"/>
    </source>
</evidence>
<comment type="similarity">
    <text evidence="9">Belongs to the class-III pyridoxal-phosphate-dependent aminotransferase family. BioA subfamily.</text>
</comment>
<dbReference type="HAMAP" id="MF_00834">
    <property type="entry name" value="BioA"/>
    <property type="match status" value="1"/>
</dbReference>
<comment type="subcellular location">
    <subcellularLocation>
        <location evidence="9">Cytoplasm</location>
    </subcellularLocation>
</comment>
<feature type="site" description="Participates in the substrate recognition with KAPA and in a stacking interaction with the adenine ring of SAM" evidence="9">
    <location>
        <position position="18"/>
    </location>
</feature>
<keyword evidence="11" id="KW-1185">Reference proteome</keyword>
<evidence type="ECO:0000256" key="9">
    <source>
        <dbReference type="HAMAP-Rule" id="MF_00834"/>
    </source>
</evidence>
<dbReference type="Gene3D" id="3.90.1150.10">
    <property type="entry name" value="Aspartate Aminotransferase, domain 1"/>
    <property type="match status" value="1"/>
</dbReference>
<dbReference type="SUPFAM" id="SSF53383">
    <property type="entry name" value="PLP-dependent transferases"/>
    <property type="match status" value="1"/>
</dbReference>
<gene>
    <name evidence="9 10" type="primary">bioA</name>
    <name evidence="10" type="ORF">F0U60_03360</name>
</gene>
<dbReference type="InterPro" id="IPR005815">
    <property type="entry name" value="BioA"/>
</dbReference>
<comment type="pathway">
    <text evidence="2 9">Cofactor biosynthesis; biotin biosynthesis; 7,8-diaminononanoate from 8-amino-7-oxononanoate (SAM route): step 1/1.</text>
</comment>
<feature type="binding site" evidence="9">
    <location>
        <position position="56"/>
    </location>
    <ligand>
        <name>substrate</name>
    </ligand>
</feature>
<evidence type="ECO:0000256" key="3">
    <source>
        <dbReference type="ARBA" id="ARBA00022576"/>
    </source>
</evidence>
<evidence type="ECO:0000313" key="10">
    <source>
        <dbReference type="EMBL" id="WNG43241.1"/>
    </source>
</evidence>
<dbReference type="InterPro" id="IPR005814">
    <property type="entry name" value="Aminotrans_3"/>
</dbReference>
<evidence type="ECO:0000313" key="11">
    <source>
        <dbReference type="Proteomes" id="UP001611383"/>
    </source>
</evidence>
<dbReference type="InterPro" id="IPR015422">
    <property type="entry name" value="PyrdxlP-dep_Trfase_small"/>
</dbReference>
<feature type="binding site" evidence="9">
    <location>
        <position position="307"/>
    </location>
    <ligand>
        <name>substrate</name>
    </ligand>
</feature>
<dbReference type="NCBIfam" id="TIGR00508">
    <property type="entry name" value="bioA"/>
    <property type="match status" value="1"/>
</dbReference>
<keyword evidence="7 9" id="KW-0663">Pyridoxal phosphate</keyword>
<comment type="function">
    <text evidence="9">Catalyzes the transfer of the alpha-amino group from S-adenosyl-L-methionine (SAM) to 7-keto-8-aminopelargonic acid (KAPA) to form 7,8-diaminopelargonic acid (DAPA). It is the only aminotransferase known to utilize SAM as an amino donor.</text>
</comment>
<comment type="caution">
    <text evidence="9">Lacks conserved residue(s) required for the propagation of feature annotation.</text>
</comment>
<proteinExistence type="inferred from homology"/>
<sequence>MERADIVTLDKRHVWHPYTAMDEYIAKTDPLVVVRAEGPYLYDADGTRYLDANGSWWVSTLGHRHPRLVRALTEQAGSLPHTSLAGVTHEPAARLAQELVALAPGLSRVFYSDNGSTAVEVAIKMAAQYWAQNGRPRRTRFITLSGAFHGETIGATSVGGVEVFRDVFGPLLFDVVHVPSPAEPAGWEHAFARVEATLREHPDEIAAVILEPLIQGAAGMQMYAPAFVRAVREATRAVDTFLIADEVFTGMGRTGARFACDLAGVVPDLLCLAKALSGGLMPFAATLATERVFSGFGGGRERALYYGHSYCGNPLGAAVAREVLAVYRDEDVLGQVARKAPKVKAAFERMASTIPGVTRPRALGMVGAVDLGSGGYLASGGWRVYEAARRRGLYLRPMGDTVYIAPALNIPDAALDELLAGVEASLLAVASGRT</sequence>
<keyword evidence="9" id="KW-0963">Cytoplasm</keyword>
<keyword evidence="5 9" id="KW-0949">S-adenosyl-L-methionine</keyword>
<keyword evidence="4 9" id="KW-0808">Transferase</keyword>
<dbReference type="InterPro" id="IPR049704">
    <property type="entry name" value="Aminotrans_3_PPA_site"/>
</dbReference>
<evidence type="ECO:0000256" key="7">
    <source>
        <dbReference type="ARBA" id="ARBA00022898"/>
    </source>
</evidence>
<dbReference type="PANTHER" id="PTHR42684:SF3">
    <property type="entry name" value="ADENOSYLMETHIONINE-8-AMINO-7-OXONONANOATE AMINOTRANSFERASE"/>
    <property type="match status" value="1"/>
</dbReference>
<dbReference type="InterPro" id="IPR015421">
    <property type="entry name" value="PyrdxlP-dep_Trfase_major"/>
</dbReference>
<feature type="binding site" evidence="9">
    <location>
        <begin position="308"/>
        <end position="309"/>
    </location>
    <ligand>
        <name>pyridoxal 5'-phosphate</name>
        <dbReference type="ChEBI" id="CHEBI:597326"/>
    </ligand>
</feature>
<protein>
    <recommendedName>
        <fullName evidence="9">Adenosylmethionine-8-amino-7-oxononanoate aminotransferase</fullName>
        <ecNumber evidence="9">2.6.1.62</ecNumber>
    </recommendedName>
    <alternativeName>
        <fullName evidence="9">7,8-diamino-pelargonic acid aminotransferase</fullName>
        <shortName evidence="9">DAPA AT</shortName>
        <shortName evidence="9">DAPA aminotransferase</shortName>
    </alternativeName>
    <alternativeName>
        <fullName evidence="9">7,8-diaminononanoate synthase</fullName>
        <shortName evidence="9">DANS</shortName>
    </alternativeName>
    <alternativeName>
        <fullName evidence="9">Diaminopelargonic acid synthase</fullName>
    </alternativeName>
</protein>
<feature type="binding site" evidence="9">
    <location>
        <position position="245"/>
    </location>
    <ligand>
        <name>pyridoxal 5'-phosphate</name>
        <dbReference type="ChEBI" id="CHEBI:597326"/>
    </ligand>
</feature>
<dbReference type="PANTHER" id="PTHR42684">
    <property type="entry name" value="ADENOSYLMETHIONINE-8-AMINO-7-OXONONANOATE AMINOTRANSFERASE"/>
    <property type="match status" value="1"/>
</dbReference>
<organism evidence="10 11">
    <name type="scientific">Archangium minus</name>
    <dbReference type="NCBI Taxonomy" id="83450"/>
    <lineage>
        <taxon>Bacteria</taxon>
        <taxon>Pseudomonadati</taxon>
        <taxon>Myxococcota</taxon>
        <taxon>Myxococcia</taxon>
        <taxon>Myxococcales</taxon>
        <taxon>Cystobacterineae</taxon>
        <taxon>Archangiaceae</taxon>
        <taxon>Archangium</taxon>
    </lineage>
</organism>
<comment type="cofactor">
    <cofactor evidence="1 9">
        <name>pyridoxal 5'-phosphate</name>
        <dbReference type="ChEBI" id="CHEBI:597326"/>
    </cofactor>
</comment>
<name>A0ABY9WKH3_9BACT</name>
<dbReference type="Proteomes" id="UP001611383">
    <property type="component" value="Chromosome"/>
</dbReference>
<dbReference type="PROSITE" id="PS00600">
    <property type="entry name" value="AA_TRANSFER_CLASS_3"/>
    <property type="match status" value="1"/>
</dbReference>
<feature type="modified residue" description="N6-(pyridoxal phosphate)lysine" evidence="9">
    <location>
        <position position="274"/>
    </location>
</feature>
<dbReference type="PIRSF" id="PIRSF000521">
    <property type="entry name" value="Transaminase_4ab_Lys_Orn"/>
    <property type="match status" value="1"/>
</dbReference>
<dbReference type="InterPro" id="IPR015424">
    <property type="entry name" value="PyrdxlP-dep_Trfase"/>
</dbReference>
<evidence type="ECO:0000256" key="6">
    <source>
        <dbReference type="ARBA" id="ARBA00022756"/>
    </source>
</evidence>
<evidence type="ECO:0000256" key="2">
    <source>
        <dbReference type="ARBA" id="ARBA00005063"/>
    </source>
</evidence>
<dbReference type="Gene3D" id="3.40.640.10">
    <property type="entry name" value="Type I PLP-dependent aspartate aminotransferase-like (Major domain)"/>
    <property type="match status" value="1"/>
</dbReference>
<dbReference type="EC" id="2.6.1.62" evidence="9"/>
<dbReference type="GO" id="GO:0004015">
    <property type="term" value="F:adenosylmethionine-8-amino-7-oxononanoate transaminase activity"/>
    <property type="evidence" value="ECO:0007669"/>
    <property type="project" value="UniProtKB-EC"/>
</dbReference>
<accession>A0ABY9WKH3</accession>
<evidence type="ECO:0000256" key="4">
    <source>
        <dbReference type="ARBA" id="ARBA00022679"/>
    </source>
</evidence>
<evidence type="ECO:0000256" key="5">
    <source>
        <dbReference type="ARBA" id="ARBA00022691"/>
    </source>
</evidence>
<evidence type="ECO:0000256" key="8">
    <source>
        <dbReference type="ARBA" id="ARBA00048449"/>
    </source>
</evidence>
<dbReference type="CDD" id="cd00610">
    <property type="entry name" value="OAT_like"/>
    <property type="match status" value="1"/>
</dbReference>
<dbReference type="Pfam" id="PF00202">
    <property type="entry name" value="Aminotran_3"/>
    <property type="match status" value="1"/>
</dbReference>
<comment type="subunit">
    <text evidence="9">Homodimer.</text>
</comment>
<dbReference type="EMBL" id="CP043494">
    <property type="protein sequence ID" value="WNG43241.1"/>
    <property type="molecule type" value="Genomic_DNA"/>
</dbReference>
<feature type="binding site" evidence="9">
    <location>
        <position position="396"/>
    </location>
    <ligand>
        <name>substrate</name>
    </ligand>
</feature>
<dbReference type="RefSeq" id="WP_395813861.1">
    <property type="nucleotide sequence ID" value="NZ_CP043494.1"/>
</dbReference>
<reference evidence="10 11" key="1">
    <citation type="submission" date="2019-08" db="EMBL/GenBank/DDBJ databases">
        <title>Archangium and Cystobacter genomes.</title>
        <authorList>
            <person name="Chen I.-C.K."/>
            <person name="Wielgoss S."/>
        </authorList>
    </citation>
    <scope>NUCLEOTIDE SEQUENCE [LARGE SCALE GENOMIC DNA]</scope>
    <source>
        <strain evidence="10 11">Cbm 6</strain>
    </source>
</reference>
<keyword evidence="6 9" id="KW-0093">Biotin biosynthesis</keyword>
<comment type="catalytic activity">
    <reaction evidence="8 9">
        <text>(8S)-8-amino-7-oxononanoate + S-adenosyl-L-methionine = S-adenosyl-4-methylsulfanyl-2-oxobutanoate + (7R,8S)-7,8-diammoniononanoate</text>
        <dbReference type="Rhea" id="RHEA:16861"/>
        <dbReference type="ChEBI" id="CHEBI:16490"/>
        <dbReference type="ChEBI" id="CHEBI:59789"/>
        <dbReference type="ChEBI" id="CHEBI:149468"/>
        <dbReference type="ChEBI" id="CHEBI:149469"/>
        <dbReference type="EC" id="2.6.1.62"/>
    </reaction>
</comment>